<proteinExistence type="predicted"/>
<accession>A0A6J5RT96</accession>
<gene>
    <name evidence="1" type="ORF">UFOVP1290_341</name>
</gene>
<dbReference type="Gene3D" id="3.30.40.220">
    <property type="match status" value="1"/>
</dbReference>
<dbReference type="EMBL" id="LR797252">
    <property type="protein sequence ID" value="CAB4196821.1"/>
    <property type="molecule type" value="Genomic_DNA"/>
</dbReference>
<organism evidence="1">
    <name type="scientific">uncultured Caudovirales phage</name>
    <dbReference type="NCBI Taxonomy" id="2100421"/>
    <lineage>
        <taxon>Viruses</taxon>
        <taxon>Duplodnaviria</taxon>
        <taxon>Heunggongvirae</taxon>
        <taxon>Uroviricota</taxon>
        <taxon>Caudoviricetes</taxon>
        <taxon>Peduoviridae</taxon>
        <taxon>Maltschvirus</taxon>
        <taxon>Maltschvirus maltsch</taxon>
    </lineage>
</organism>
<name>A0A6J5RT96_9CAUD</name>
<protein>
    <recommendedName>
        <fullName evidence="2">HNHc domain containing protein</fullName>
    </recommendedName>
</protein>
<evidence type="ECO:0000313" key="1">
    <source>
        <dbReference type="EMBL" id="CAB4196821.1"/>
    </source>
</evidence>
<evidence type="ECO:0008006" key="2">
    <source>
        <dbReference type="Google" id="ProtNLM"/>
    </source>
</evidence>
<sequence length="181" mass="21189">MNELTELNDIKKCSIEGCNSPYYCKDLCRKHYNKNYRHLNIGKSLSYNIEYRLKFKDKVREYDKKYSTSDNGRFNKARSKAKIRKLDFTLTFDQFIEISGAPCYYCQDELCGKDNFQGAHLDRIDNSKGYTLDNVLSCGILCNRIRMNNLTVEETKDAVVGILNGRKRRIYDKKTGERSIE</sequence>
<reference evidence="1" key="1">
    <citation type="submission" date="2020-05" db="EMBL/GenBank/DDBJ databases">
        <authorList>
            <person name="Chiriac C."/>
            <person name="Salcher M."/>
            <person name="Ghai R."/>
            <person name="Kavagutti S V."/>
        </authorList>
    </citation>
    <scope>NUCLEOTIDE SEQUENCE</scope>
</reference>